<evidence type="ECO:0000313" key="1">
    <source>
        <dbReference type="EMBL" id="QJH93029.1"/>
    </source>
</evidence>
<accession>A0A6M3X5S7</accession>
<organism evidence="1">
    <name type="scientific">viral metagenome</name>
    <dbReference type="NCBI Taxonomy" id="1070528"/>
    <lineage>
        <taxon>unclassified sequences</taxon>
        <taxon>metagenomes</taxon>
        <taxon>organismal metagenomes</taxon>
    </lineage>
</organism>
<name>A0A6M3X5S7_9ZZZZ</name>
<proteinExistence type="predicted"/>
<dbReference type="EMBL" id="MT143940">
    <property type="protein sequence ID" value="QJH93029.1"/>
    <property type="molecule type" value="Genomic_DNA"/>
</dbReference>
<protein>
    <submittedName>
        <fullName evidence="1">Uncharacterized protein</fullName>
    </submittedName>
</protein>
<sequence>MPAMSQEQFTKLNLMAGTARSLEQEIITGEDSRVWDRDFDLLVSDLTKLVDPELGNDLRAEKGFYDAAMQVAKGYFDKNPFGGLKAATGQFGFRLISPQDFKTDAEGATPAFFSWVNTIATVTSGSYAASGYLFGRQSANNVYIRNAANKKAVIAFHRLISYKPSPRVIHVMFNINDYPYAPYTVEPFSKISKENKLFKVIPMPGRVILHPGGKLFINLFFDLETGTTGISGSSNVDIEIAPFGIIFGQYDYLASAELV</sequence>
<dbReference type="AlphaFoldDB" id="A0A6M3X5S7"/>
<gene>
    <name evidence="1" type="ORF">MM171B02524_0005</name>
</gene>
<reference evidence="1" key="1">
    <citation type="submission" date="2020-03" db="EMBL/GenBank/DDBJ databases">
        <title>The deep terrestrial virosphere.</title>
        <authorList>
            <person name="Holmfeldt K."/>
            <person name="Nilsson E."/>
            <person name="Simone D."/>
            <person name="Lopez-Fernandez M."/>
            <person name="Wu X."/>
            <person name="de Brujin I."/>
            <person name="Lundin D."/>
            <person name="Andersson A."/>
            <person name="Bertilsson S."/>
            <person name="Dopson M."/>
        </authorList>
    </citation>
    <scope>NUCLEOTIDE SEQUENCE</scope>
    <source>
        <strain evidence="1">MM171B02524</strain>
    </source>
</reference>